<dbReference type="InterPro" id="IPR005000">
    <property type="entry name" value="Aldolase/citrate-lyase_domain"/>
</dbReference>
<organism evidence="5 6">
    <name type="scientific">Pseudorhodobacter turbinis</name>
    <dbReference type="NCBI Taxonomy" id="2500533"/>
    <lineage>
        <taxon>Bacteria</taxon>
        <taxon>Pseudomonadati</taxon>
        <taxon>Pseudomonadota</taxon>
        <taxon>Alphaproteobacteria</taxon>
        <taxon>Rhodobacterales</taxon>
        <taxon>Paracoccaceae</taxon>
        <taxon>Pseudorhodobacter</taxon>
    </lineage>
</organism>
<dbReference type="SUPFAM" id="SSF51621">
    <property type="entry name" value="Phosphoenolpyruvate/pyruvate domain"/>
    <property type="match status" value="1"/>
</dbReference>
<dbReference type="EMBL" id="CP039965">
    <property type="protein sequence ID" value="QCO57676.1"/>
    <property type="molecule type" value="Genomic_DNA"/>
</dbReference>
<keyword evidence="2" id="KW-0479">Metal-binding</keyword>
<dbReference type="PANTHER" id="PTHR30502:SF0">
    <property type="entry name" value="PHOSPHOENOLPYRUVATE CARBOXYLASE FAMILY PROTEIN"/>
    <property type="match status" value="1"/>
</dbReference>
<dbReference type="Pfam" id="PF03328">
    <property type="entry name" value="HpcH_HpaI"/>
    <property type="match status" value="1"/>
</dbReference>
<evidence type="ECO:0000256" key="2">
    <source>
        <dbReference type="ARBA" id="ARBA00022723"/>
    </source>
</evidence>
<evidence type="ECO:0000256" key="3">
    <source>
        <dbReference type="ARBA" id="ARBA00023239"/>
    </source>
</evidence>
<proteinExistence type="inferred from homology"/>
<dbReference type="PANTHER" id="PTHR30502">
    <property type="entry name" value="2-KETO-3-DEOXY-L-RHAMNONATE ALDOLASE"/>
    <property type="match status" value="1"/>
</dbReference>
<dbReference type="RefSeq" id="WP_137195484.1">
    <property type="nucleotide sequence ID" value="NZ_CP039965.1"/>
</dbReference>
<keyword evidence="3" id="KW-0456">Lyase</keyword>
<evidence type="ECO:0000313" key="6">
    <source>
        <dbReference type="Proteomes" id="UP000298631"/>
    </source>
</evidence>
<dbReference type="OrthoDB" id="9802624at2"/>
<keyword evidence="5" id="KW-0614">Plasmid</keyword>
<sequence>MKANLKKDMKSGKVLVGTFVKTPAPELIEILAKSNLDFLALDCEHAPFDRGRMDMCLGIARALDIPTLVRVPTGTASEILKAMDSGAVGVIVPHVDSVEKAEMIARAARFGHGGRGYAGTTRWAGFGTRPMAEVLAQSIEETIIIAQIEEPEGVVAAAGIAGVDGVDGVFVGPADLAVCYGKTDMNDQAVLDAMQSTGKATLAAGKTFMTFATDSTVGPQLKKLGVTMFFVASEHAFMLRGANAEAKALHDME</sequence>
<dbReference type="AlphaFoldDB" id="A0A4P8EKV1"/>
<dbReference type="InterPro" id="IPR040442">
    <property type="entry name" value="Pyrv_kinase-like_dom_sf"/>
</dbReference>
<dbReference type="Gene3D" id="3.20.20.60">
    <property type="entry name" value="Phosphoenolpyruvate-binding domains"/>
    <property type="match status" value="1"/>
</dbReference>
<comment type="similarity">
    <text evidence="1">Belongs to the HpcH/HpaI aldolase family.</text>
</comment>
<feature type="domain" description="HpcH/HpaI aldolase/citrate lyase" evidence="4">
    <location>
        <begin position="17"/>
        <end position="226"/>
    </location>
</feature>
<evidence type="ECO:0000256" key="1">
    <source>
        <dbReference type="ARBA" id="ARBA00005568"/>
    </source>
</evidence>
<gene>
    <name evidence="5" type="ORF">EOK75_18470</name>
</gene>
<reference evidence="5 6" key="1">
    <citation type="submission" date="2019-05" db="EMBL/GenBank/DDBJ databases">
        <title>Pseudorhodobacter turbinis sp. nov., isolated from the gut of the Korean turban shell.</title>
        <authorList>
            <person name="Jeong Y.-S."/>
            <person name="Kang W.-R."/>
            <person name="Bae J.-W."/>
        </authorList>
    </citation>
    <scope>NUCLEOTIDE SEQUENCE [LARGE SCALE GENOMIC DNA]</scope>
    <source>
        <strain evidence="5 6">S12M18</strain>
        <plasmid evidence="5 6">unnamed1</plasmid>
    </source>
</reference>
<dbReference type="GO" id="GO:0005737">
    <property type="term" value="C:cytoplasm"/>
    <property type="evidence" value="ECO:0007669"/>
    <property type="project" value="TreeGrafter"/>
</dbReference>
<evidence type="ECO:0000259" key="4">
    <source>
        <dbReference type="Pfam" id="PF03328"/>
    </source>
</evidence>
<dbReference type="InterPro" id="IPR050251">
    <property type="entry name" value="HpcH-HpaI_aldolase"/>
</dbReference>
<accession>A0A4P8EKV1</accession>
<name>A0A4P8EKV1_9RHOB</name>
<dbReference type="GO" id="GO:0016832">
    <property type="term" value="F:aldehyde-lyase activity"/>
    <property type="evidence" value="ECO:0007669"/>
    <property type="project" value="TreeGrafter"/>
</dbReference>
<dbReference type="GO" id="GO:0046872">
    <property type="term" value="F:metal ion binding"/>
    <property type="evidence" value="ECO:0007669"/>
    <property type="project" value="UniProtKB-KW"/>
</dbReference>
<dbReference type="KEGG" id="pseb:EOK75_18470"/>
<geneLocation type="plasmid" evidence="5 6">
    <name>unnamed1</name>
</geneLocation>
<protein>
    <submittedName>
        <fullName evidence="5">Aldolase</fullName>
    </submittedName>
</protein>
<evidence type="ECO:0000313" key="5">
    <source>
        <dbReference type="EMBL" id="QCO57676.1"/>
    </source>
</evidence>
<dbReference type="InterPro" id="IPR015813">
    <property type="entry name" value="Pyrv/PenolPyrv_kinase-like_dom"/>
</dbReference>
<keyword evidence="6" id="KW-1185">Reference proteome</keyword>
<dbReference type="Proteomes" id="UP000298631">
    <property type="component" value="Plasmid unnamed1"/>
</dbReference>